<keyword evidence="2" id="KW-1185">Reference proteome</keyword>
<evidence type="ECO:0000313" key="1">
    <source>
        <dbReference type="EMBL" id="CEG49437.1"/>
    </source>
</evidence>
<evidence type="ECO:0000313" key="2">
    <source>
        <dbReference type="Proteomes" id="UP000054928"/>
    </source>
</evidence>
<protein>
    <recommendedName>
        <fullName evidence="3">P-loop containing nucleoside triphosphate hydrolase</fullName>
    </recommendedName>
</protein>
<name>A0A0P1B6Z9_PLAHL</name>
<dbReference type="AlphaFoldDB" id="A0A0P1B6Z9"/>
<dbReference type="InterPro" id="IPR052980">
    <property type="entry name" value="Crinkler_effector"/>
</dbReference>
<dbReference type="Proteomes" id="UP000054928">
    <property type="component" value="Unassembled WGS sequence"/>
</dbReference>
<dbReference type="RefSeq" id="XP_024585806.1">
    <property type="nucleotide sequence ID" value="XM_024720626.1"/>
</dbReference>
<sequence length="231" mass="26612">MVKYAVITGTPGIGNSLSIYYVMWKLIKEKKRVLLMTVKPAIYFDGFTMMECGKLPFSGNRQFWSYDLWCLMDSVDPTRIAGFPIRECSVLLVSTLRWNYISEFKKLVPTPDVLYMPLWTKEELRTIASLYPDANKVWENRFNYFGGVPRLVLQDIQTDPQDLLMSACHSFSLNDYIMLVTMYSEMNPIGTFIHIHSQEPYLKIGGASDRSNELAEVADKSHEDAKTSRFV</sequence>
<accession>A0A0P1B6Z9</accession>
<dbReference type="GeneID" id="36402256"/>
<dbReference type="OrthoDB" id="434211at2759"/>
<dbReference type="STRING" id="4781.A0A0P1B6Z9"/>
<dbReference type="PANTHER" id="PTHR33129">
    <property type="entry name" value="PROTEIN KINASE DOMAIN-CONTAINING PROTEIN-RELATED"/>
    <property type="match status" value="1"/>
</dbReference>
<evidence type="ECO:0008006" key="3">
    <source>
        <dbReference type="Google" id="ProtNLM"/>
    </source>
</evidence>
<dbReference type="EMBL" id="CCYD01003055">
    <property type="protein sequence ID" value="CEG49437.1"/>
    <property type="molecule type" value="Genomic_DNA"/>
</dbReference>
<proteinExistence type="predicted"/>
<organism evidence="1 2">
    <name type="scientific">Plasmopara halstedii</name>
    <name type="common">Downy mildew of sunflower</name>
    <dbReference type="NCBI Taxonomy" id="4781"/>
    <lineage>
        <taxon>Eukaryota</taxon>
        <taxon>Sar</taxon>
        <taxon>Stramenopiles</taxon>
        <taxon>Oomycota</taxon>
        <taxon>Peronosporomycetes</taxon>
        <taxon>Peronosporales</taxon>
        <taxon>Peronosporaceae</taxon>
        <taxon>Plasmopara</taxon>
    </lineage>
</organism>
<reference evidence="2" key="1">
    <citation type="submission" date="2014-09" db="EMBL/GenBank/DDBJ databases">
        <authorList>
            <person name="Sharma Rahul"/>
            <person name="Thines Marco"/>
        </authorList>
    </citation>
    <scope>NUCLEOTIDE SEQUENCE [LARGE SCALE GENOMIC DNA]</scope>
</reference>